<evidence type="ECO:0000313" key="1">
    <source>
        <dbReference type="EMBL" id="KRS19200.1"/>
    </source>
</evidence>
<dbReference type="EMBL" id="CP031598">
    <property type="protein sequence ID" value="QEW25836.1"/>
    <property type="molecule type" value="Genomic_DNA"/>
</dbReference>
<dbReference type="Proteomes" id="UP000325785">
    <property type="component" value="Chromosome"/>
</dbReference>
<dbReference type="EMBL" id="LAXI01000002">
    <property type="protein sequence ID" value="KRS19200.1"/>
    <property type="molecule type" value="Genomic_DNA"/>
</dbReference>
<evidence type="ECO:0000313" key="3">
    <source>
        <dbReference type="Proteomes" id="UP000051401"/>
    </source>
</evidence>
<sequence length="84" mass="9388">MTSSEHFDVPLPAALPRRSKLATLFKAVKGLIGIRRRLDRLSDMPDDLITDIGPTRSDRYGKRAPRGLHSLRIAEGVRPLGDLR</sequence>
<dbReference type="KEGG" id="rid:RIdsm_01625"/>
<evidence type="ECO:0000313" key="2">
    <source>
        <dbReference type="EMBL" id="QEW25836.1"/>
    </source>
</evidence>
<dbReference type="RefSeq" id="WP_057814198.1">
    <property type="nucleotide sequence ID" value="NZ_CP031598.1"/>
</dbReference>
<accession>A0A0T5PDF5</accession>
<dbReference type="PATRIC" id="fig|540747.5.peg.2777"/>
<evidence type="ECO:0008006" key="5">
    <source>
        <dbReference type="Google" id="ProtNLM"/>
    </source>
</evidence>
<proteinExistence type="predicted"/>
<keyword evidence="3" id="KW-1185">Reference proteome</keyword>
<reference evidence="1 3" key="1">
    <citation type="submission" date="2015-04" db="EMBL/GenBank/DDBJ databases">
        <title>The draft genome sequence of Roseovarius indicus B108T.</title>
        <authorList>
            <person name="Li G."/>
            <person name="Lai Q."/>
            <person name="Shao Z."/>
            <person name="Yan P."/>
        </authorList>
    </citation>
    <scope>NUCLEOTIDE SEQUENCE [LARGE SCALE GENOMIC DNA]</scope>
    <source>
        <strain evidence="1 3">B108</strain>
    </source>
</reference>
<dbReference type="Proteomes" id="UP000051401">
    <property type="component" value="Unassembled WGS sequence"/>
</dbReference>
<evidence type="ECO:0000313" key="4">
    <source>
        <dbReference type="Proteomes" id="UP000325785"/>
    </source>
</evidence>
<organism evidence="1 3">
    <name type="scientific">Roseovarius indicus</name>
    <dbReference type="NCBI Taxonomy" id="540747"/>
    <lineage>
        <taxon>Bacteria</taxon>
        <taxon>Pseudomonadati</taxon>
        <taxon>Pseudomonadota</taxon>
        <taxon>Alphaproteobacteria</taxon>
        <taxon>Rhodobacterales</taxon>
        <taxon>Roseobacteraceae</taxon>
        <taxon>Roseovarius</taxon>
    </lineage>
</organism>
<gene>
    <name evidence="2" type="ORF">RIdsm_01625</name>
    <name evidence="1" type="ORF">XM52_05965</name>
</gene>
<reference evidence="2 4" key="2">
    <citation type="submission" date="2018-08" db="EMBL/GenBank/DDBJ databases">
        <title>Genetic Globetrotter - A new plasmid hitch-hiking vast phylogenetic and geographic distances.</title>
        <authorList>
            <person name="Vollmers J."/>
            <person name="Petersen J."/>
        </authorList>
    </citation>
    <scope>NUCLEOTIDE SEQUENCE [LARGE SCALE GENOMIC DNA]</scope>
    <source>
        <strain evidence="2 4">DSM 26383</strain>
    </source>
</reference>
<name>A0A0T5PDF5_9RHOB</name>
<dbReference type="AlphaFoldDB" id="A0A0T5PDF5"/>
<protein>
    <recommendedName>
        <fullName evidence="5">DUF1127 domain-containing protein</fullName>
    </recommendedName>
</protein>